<dbReference type="PATRIC" id="fig|43658.5.peg.4288"/>
<keyword evidence="3 5" id="KW-1133">Transmembrane helix</keyword>
<dbReference type="PANTHER" id="PTHR37422:SF23">
    <property type="entry name" value="TEICHURONIC ACID BIOSYNTHESIS PROTEIN TUAE"/>
    <property type="match status" value="1"/>
</dbReference>
<feature type="transmembrane region" description="Helical" evidence="5">
    <location>
        <begin position="41"/>
        <end position="57"/>
    </location>
</feature>
<dbReference type="Pfam" id="PF04932">
    <property type="entry name" value="Wzy_C"/>
    <property type="match status" value="1"/>
</dbReference>
<name>A0A0F4QFS6_9GAMM</name>
<dbReference type="PANTHER" id="PTHR37422">
    <property type="entry name" value="TEICHURONIC ACID BIOSYNTHESIS PROTEIN TUAE"/>
    <property type="match status" value="1"/>
</dbReference>
<dbReference type="RefSeq" id="WP_046006797.1">
    <property type="nucleotide sequence ID" value="NZ_JXYA01000055.1"/>
</dbReference>
<feature type="transmembrane region" description="Helical" evidence="5">
    <location>
        <begin position="69"/>
        <end position="86"/>
    </location>
</feature>
<keyword evidence="2 5" id="KW-0812">Transmembrane</keyword>
<dbReference type="InterPro" id="IPR007016">
    <property type="entry name" value="O-antigen_ligase-rel_domated"/>
</dbReference>
<evidence type="ECO:0000256" key="1">
    <source>
        <dbReference type="ARBA" id="ARBA00004141"/>
    </source>
</evidence>
<protein>
    <recommendedName>
        <fullName evidence="6">O-antigen ligase-related domain-containing protein</fullName>
    </recommendedName>
</protein>
<sequence length="556" mass="63256">MQSNGINLNVAWFGFLTILASVLISSVSWDVFYHKFDTPKWIVFDLFICTTLTYAFIQRVDIEIGRVGWLCIGLLLLMLVSLTYAVNPYEGGVFILRYLGSVLLGYFLFKHIWHRYGVKLLFDIVIYSSVVFSLFYIESRINDYDLVHITAFSTFGFINNLGQVLNIWLPVLVAAILYQGKLNARSVCGFLSFIICICALLGSGTRGTILGLLLGEAVLCLLVFVKLKRKALTYLTITVSLIAGGFAYSQVDSYMGGRLNAKLQSIKELNTGREELFVNTFDMLLNKPFGVGANNFEYIHPKFAKLGTDEASPMVGENQILRTPHNIALKFFSETGWLGGLIFSSILALLLFKSMVNAYTGNQTDRWLLVAVVSTVFHSMFTALFLTPASLFFAILLFSFVLYRNKELIEENTTDMKVLRFRYLAVLLVLYAGVFTSNHLASYYAHHGYVSANQLYMQRSLTLNPYDSKALYDYYILQRYFYKDHEEALSALEKFLLLYPYHTSGLLAAAEIMIMRQNYTGALERLDFLLTFYPELARAHELRADAQKKLEQHLFL</sequence>
<dbReference type="SUPFAM" id="SSF48452">
    <property type="entry name" value="TPR-like"/>
    <property type="match status" value="1"/>
</dbReference>
<dbReference type="GO" id="GO:0016020">
    <property type="term" value="C:membrane"/>
    <property type="evidence" value="ECO:0007669"/>
    <property type="project" value="UniProtKB-SubCell"/>
</dbReference>
<keyword evidence="8" id="KW-1185">Reference proteome</keyword>
<evidence type="ECO:0000313" key="7">
    <source>
        <dbReference type="EMBL" id="KJZ06115.1"/>
    </source>
</evidence>
<feature type="domain" description="O-antigen ligase-related" evidence="6">
    <location>
        <begin position="192"/>
        <end position="343"/>
    </location>
</feature>
<evidence type="ECO:0000256" key="5">
    <source>
        <dbReference type="SAM" id="Phobius"/>
    </source>
</evidence>
<dbReference type="OrthoDB" id="5903780at2"/>
<evidence type="ECO:0000256" key="4">
    <source>
        <dbReference type="ARBA" id="ARBA00023136"/>
    </source>
</evidence>
<feature type="transmembrane region" description="Helical" evidence="5">
    <location>
        <begin position="157"/>
        <end position="177"/>
    </location>
</feature>
<organism evidence="7 8">
    <name type="scientific">Pseudoalteromonas rubra</name>
    <dbReference type="NCBI Taxonomy" id="43658"/>
    <lineage>
        <taxon>Bacteria</taxon>
        <taxon>Pseudomonadati</taxon>
        <taxon>Pseudomonadota</taxon>
        <taxon>Gammaproteobacteria</taxon>
        <taxon>Alteromonadales</taxon>
        <taxon>Pseudoalteromonadaceae</taxon>
        <taxon>Pseudoalteromonas</taxon>
    </lineage>
</organism>
<keyword evidence="4 5" id="KW-0472">Membrane</keyword>
<comment type="subcellular location">
    <subcellularLocation>
        <location evidence="1">Membrane</location>
        <topology evidence="1">Multi-pass membrane protein</topology>
    </subcellularLocation>
</comment>
<feature type="transmembrane region" description="Helical" evidence="5">
    <location>
        <begin position="92"/>
        <end position="109"/>
    </location>
</feature>
<accession>A0A0F4QFS6</accession>
<evidence type="ECO:0000256" key="3">
    <source>
        <dbReference type="ARBA" id="ARBA00022989"/>
    </source>
</evidence>
<dbReference type="EMBL" id="JXYA01000055">
    <property type="protein sequence ID" value="KJZ06115.1"/>
    <property type="molecule type" value="Genomic_DNA"/>
</dbReference>
<comment type="caution">
    <text evidence="7">The sequence shown here is derived from an EMBL/GenBank/DDBJ whole genome shotgun (WGS) entry which is preliminary data.</text>
</comment>
<dbReference type="InterPro" id="IPR051533">
    <property type="entry name" value="WaaL-like"/>
</dbReference>
<feature type="transmembrane region" description="Helical" evidence="5">
    <location>
        <begin position="421"/>
        <end position="441"/>
    </location>
</feature>
<evidence type="ECO:0000259" key="6">
    <source>
        <dbReference type="Pfam" id="PF04932"/>
    </source>
</evidence>
<feature type="transmembrane region" description="Helical" evidence="5">
    <location>
        <begin position="208"/>
        <end position="225"/>
    </location>
</feature>
<evidence type="ECO:0000313" key="8">
    <source>
        <dbReference type="Proteomes" id="UP000033452"/>
    </source>
</evidence>
<gene>
    <name evidence="7" type="ORF">TW77_20295</name>
</gene>
<dbReference type="AlphaFoldDB" id="A0A0F4QFS6"/>
<feature type="transmembrane region" description="Helical" evidence="5">
    <location>
        <begin position="337"/>
        <end position="356"/>
    </location>
</feature>
<evidence type="ECO:0000256" key="2">
    <source>
        <dbReference type="ARBA" id="ARBA00022692"/>
    </source>
</evidence>
<feature type="transmembrane region" description="Helical" evidence="5">
    <location>
        <begin position="12"/>
        <end position="29"/>
    </location>
</feature>
<feature type="transmembrane region" description="Helical" evidence="5">
    <location>
        <begin position="368"/>
        <end position="401"/>
    </location>
</feature>
<feature type="transmembrane region" description="Helical" evidence="5">
    <location>
        <begin position="116"/>
        <end position="137"/>
    </location>
</feature>
<feature type="transmembrane region" description="Helical" evidence="5">
    <location>
        <begin position="184"/>
        <end position="202"/>
    </location>
</feature>
<proteinExistence type="predicted"/>
<dbReference type="Gene3D" id="1.25.40.10">
    <property type="entry name" value="Tetratricopeptide repeat domain"/>
    <property type="match status" value="1"/>
</dbReference>
<dbReference type="InterPro" id="IPR011990">
    <property type="entry name" value="TPR-like_helical_dom_sf"/>
</dbReference>
<reference evidence="7 8" key="1">
    <citation type="journal article" date="2015" name="BMC Genomics">
        <title>Genome mining reveals unlocked bioactive potential of marine Gram-negative bacteria.</title>
        <authorList>
            <person name="Machado H."/>
            <person name="Sonnenschein E.C."/>
            <person name="Melchiorsen J."/>
            <person name="Gram L."/>
        </authorList>
    </citation>
    <scope>NUCLEOTIDE SEQUENCE [LARGE SCALE GENOMIC DNA]</scope>
    <source>
        <strain evidence="7 8">S2471</strain>
    </source>
</reference>
<dbReference type="Proteomes" id="UP000033452">
    <property type="component" value="Unassembled WGS sequence"/>
</dbReference>